<dbReference type="Pfam" id="PF01569">
    <property type="entry name" value="PAP2"/>
    <property type="match status" value="1"/>
</dbReference>
<accession>A0A1G9GZE4</accession>
<dbReference type="RefSeq" id="WP_089682227.1">
    <property type="nucleotide sequence ID" value="NZ_FNFO01000004.1"/>
</dbReference>
<keyword evidence="1" id="KW-0732">Signal</keyword>
<dbReference type="InterPro" id="IPR000326">
    <property type="entry name" value="PAP2/HPO"/>
</dbReference>
<dbReference type="Proteomes" id="UP000198510">
    <property type="component" value="Unassembled WGS sequence"/>
</dbReference>
<evidence type="ECO:0000259" key="2">
    <source>
        <dbReference type="Pfam" id="PF01569"/>
    </source>
</evidence>
<sequence length="452" mass="50634">MKKLLVILLTGLLAAACSHSSQDYKESAADPALLRQSWHRLTDVIVHDIFSPPVASRIYAYSSVAAYETLLPAHPEYKSLAGQLNDLTPAPQPDTTQEYCYPLASLHAYLTVGRAMIFSEDSINNWEARIHQRYHDLGVPDEVFDRSVAYGQQVADHVLAWAKQDGYNQTRGQRHTVSTVPGTWKPTPPAYMDAIEPFWNKIRPFVIDSASQFQPDRPTSYTEDMGGAFMADVKKVYETGNNLTPEQREIASFWDCNPFVMNTTGHVMFATKKITPGGHWLGITSIVTEKDSADLMETAEAYALVSVTLADAFIACWDEKYRSNYIRPETAINQFLDETWEPVLQTPPFPEYPSGHSVISTAAAEMLTSLYGDSFSFADSTEQQWGLPMRHFDSFRQAAQEAAISRLYGGIHFMPAINNGVDEGRKVGQYIIGKLQTRHHPLADKQALLKKE</sequence>
<dbReference type="CDD" id="cd03398">
    <property type="entry name" value="PAP2_haloperoxidase"/>
    <property type="match status" value="1"/>
</dbReference>
<protein>
    <submittedName>
        <fullName evidence="3">PAP2 superfamily protein</fullName>
    </submittedName>
</protein>
<dbReference type="InterPro" id="IPR052559">
    <property type="entry name" value="V-haloperoxidase"/>
</dbReference>
<dbReference type="Gene3D" id="1.10.606.20">
    <property type="match status" value="1"/>
</dbReference>
<feature type="domain" description="Phosphatidic acid phosphatase type 2/haloperoxidase" evidence="2">
    <location>
        <begin position="303"/>
        <end position="418"/>
    </location>
</feature>
<dbReference type="EMBL" id="FNFO01000004">
    <property type="protein sequence ID" value="SDL06029.1"/>
    <property type="molecule type" value="Genomic_DNA"/>
</dbReference>
<dbReference type="AlphaFoldDB" id="A0A1G9GZE4"/>
<reference evidence="3 4" key="1">
    <citation type="submission" date="2016-10" db="EMBL/GenBank/DDBJ databases">
        <authorList>
            <person name="de Groot N.N."/>
        </authorList>
    </citation>
    <scope>NUCLEOTIDE SEQUENCE [LARGE SCALE GENOMIC DNA]</scope>
    <source>
        <strain evidence="3 4">DSM 25186</strain>
    </source>
</reference>
<organism evidence="3 4">
    <name type="scientific">Catalinimonas alkaloidigena</name>
    <dbReference type="NCBI Taxonomy" id="1075417"/>
    <lineage>
        <taxon>Bacteria</taxon>
        <taxon>Pseudomonadati</taxon>
        <taxon>Bacteroidota</taxon>
        <taxon>Cytophagia</taxon>
        <taxon>Cytophagales</taxon>
        <taxon>Catalimonadaceae</taxon>
        <taxon>Catalinimonas</taxon>
    </lineage>
</organism>
<evidence type="ECO:0000313" key="4">
    <source>
        <dbReference type="Proteomes" id="UP000198510"/>
    </source>
</evidence>
<feature type="chain" id="PRO_5011684240" evidence="1">
    <location>
        <begin position="21"/>
        <end position="452"/>
    </location>
</feature>
<dbReference type="PROSITE" id="PS51257">
    <property type="entry name" value="PROKAR_LIPOPROTEIN"/>
    <property type="match status" value="1"/>
</dbReference>
<dbReference type="SUPFAM" id="SSF48317">
    <property type="entry name" value="Acid phosphatase/Vanadium-dependent haloperoxidase"/>
    <property type="match status" value="1"/>
</dbReference>
<evidence type="ECO:0000313" key="3">
    <source>
        <dbReference type="EMBL" id="SDL06029.1"/>
    </source>
</evidence>
<dbReference type="InterPro" id="IPR036938">
    <property type="entry name" value="PAP2/HPO_sf"/>
</dbReference>
<keyword evidence="4" id="KW-1185">Reference proteome</keyword>
<evidence type="ECO:0000256" key="1">
    <source>
        <dbReference type="SAM" id="SignalP"/>
    </source>
</evidence>
<dbReference type="PANTHER" id="PTHR34599">
    <property type="entry name" value="PEROXIDASE-RELATED"/>
    <property type="match status" value="1"/>
</dbReference>
<dbReference type="OrthoDB" id="7793240at2"/>
<dbReference type="STRING" id="1075417.SAMN05421823_104267"/>
<name>A0A1G9GZE4_9BACT</name>
<feature type="signal peptide" evidence="1">
    <location>
        <begin position="1"/>
        <end position="20"/>
    </location>
</feature>
<proteinExistence type="predicted"/>
<gene>
    <name evidence="3" type="ORF">SAMN05421823_104267</name>
</gene>
<dbReference type="PANTHER" id="PTHR34599:SF2">
    <property type="entry name" value="TRAF-TYPE DOMAIN-CONTAINING PROTEIN"/>
    <property type="match status" value="1"/>
</dbReference>